<dbReference type="Proteomes" id="UP000190367">
    <property type="component" value="Unassembled WGS sequence"/>
</dbReference>
<evidence type="ECO:0000313" key="2">
    <source>
        <dbReference type="Proteomes" id="UP000190367"/>
    </source>
</evidence>
<dbReference type="AlphaFoldDB" id="A0A1T4TI85"/>
<gene>
    <name evidence="1" type="ORF">SAMN04488128_105133</name>
</gene>
<organism evidence="1 2">
    <name type="scientific">Chitinophaga eiseniae</name>
    <dbReference type="NCBI Taxonomy" id="634771"/>
    <lineage>
        <taxon>Bacteria</taxon>
        <taxon>Pseudomonadati</taxon>
        <taxon>Bacteroidota</taxon>
        <taxon>Chitinophagia</taxon>
        <taxon>Chitinophagales</taxon>
        <taxon>Chitinophagaceae</taxon>
        <taxon>Chitinophaga</taxon>
    </lineage>
</organism>
<accession>A0A1T4TI85</accession>
<keyword evidence="2" id="KW-1185">Reference proteome</keyword>
<name>A0A1T4TI85_9BACT</name>
<protein>
    <submittedName>
        <fullName evidence="1">Uncharacterized protein</fullName>
    </submittedName>
</protein>
<dbReference type="EMBL" id="FUWZ01000005">
    <property type="protein sequence ID" value="SKA40172.1"/>
    <property type="molecule type" value="Genomic_DNA"/>
</dbReference>
<evidence type="ECO:0000313" key="1">
    <source>
        <dbReference type="EMBL" id="SKA40172.1"/>
    </source>
</evidence>
<sequence length="56" mass="6345">MLFLKINTIASFGLFALTQVSSNISAINIFILYFSFDLNKNPITQFFPIATLQRLS</sequence>
<dbReference type="STRING" id="634771.SAMN04488128_105133"/>
<proteinExistence type="predicted"/>
<reference evidence="2" key="1">
    <citation type="submission" date="2017-02" db="EMBL/GenBank/DDBJ databases">
        <authorList>
            <person name="Varghese N."/>
            <person name="Submissions S."/>
        </authorList>
    </citation>
    <scope>NUCLEOTIDE SEQUENCE [LARGE SCALE GENOMIC DNA]</scope>
    <source>
        <strain evidence="2">DSM 22224</strain>
    </source>
</reference>